<reference evidence="2 3" key="1">
    <citation type="submission" date="2016-02" db="EMBL/GenBank/DDBJ databases">
        <title>Genome analysis of coral dinoflagellate symbionts highlights evolutionary adaptations to a symbiotic lifestyle.</title>
        <authorList>
            <person name="Aranda M."/>
            <person name="Li Y."/>
            <person name="Liew Y.J."/>
            <person name="Baumgarten S."/>
            <person name="Simakov O."/>
            <person name="Wilson M."/>
            <person name="Piel J."/>
            <person name="Ashoor H."/>
            <person name="Bougouffa S."/>
            <person name="Bajic V.B."/>
            <person name="Ryu T."/>
            <person name="Ravasi T."/>
            <person name="Bayer T."/>
            <person name="Micklem G."/>
            <person name="Kim H."/>
            <person name="Bhak J."/>
            <person name="Lajeunesse T.C."/>
            <person name="Voolstra C.R."/>
        </authorList>
    </citation>
    <scope>NUCLEOTIDE SEQUENCE [LARGE SCALE GENOMIC DNA]</scope>
    <source>
        <strain evidence="2 3">CCMP2467</strain>
    </source>
</reference>
<protein>
    <submittedName>
        <fullName evidence="2">Uncharacterized protein</fullName>
    </submittedName>
</protein>
<evidence type="ECO:0000256" key="1">
    <source>
        <dbReference type="SAM" id="MobiDB-lite"/>
    </source>
</evidence>
<gene>
    <name evidence="2" type="ORF">AK812_SmicGene14299</name>
</gene>
<organism evidence="2 3">
    <name type="scientific">Symbiodinium microadriaticum</name>
    <name type="common">Dinoflagellate</name>
    <name type="synonym">Zooxanthella microadriatica</name>
    <dbReference type="NCBI Taxonomy" id="2951"/>
    <lineage>
        <taxon>Eukaryota</taxon>
        <taxon>Sar</taxon>
        <taxon>Alveolata</taxon>
        <taxon>Dinophyceae</taxon>
        <taxon>Suessiales</taxon>
        <taxon>Symbiodiniaceae</taxon>
        <taxon>Symbiodinium</taxon>
    </lineage>
</organism>
<evidence type="ECO:0000313" key="3">
    <source>
        <dbReference type="Proteomes" id="UP000186817"/>
    </source>
</evidence>
<dbReference type="EMBL" id="LSRX01000254">
    <property type="protein sequence ID" value="OLQ02785.1"/>
    <property type="molecule type" value="Genomic_DNA"/>
</dbReference>
<sequence length="85" mass="9053">MPQSGSSWQHRGAAGWNGPPPSEERPGQKQGLEDQVDSKARDLGRIDKLGIEDCPAAWVTDDEDSSAFGGLAVGHEVDEAIEVPI</sequence>
<dbReference type="AlphaFoldDB" id="A0A1Q9E5T7"/>
<accession>A0A1Q9E5T7</accession>
<feature type="compositionally biased region" description="Basic and acidic residues" evidence="1">
    <location>
        <begin position="36"/>
        <end position="47"/>
    </location>
</feature>
<comment type="caution">
    <text evidence="2">The sequence shown here is derived from an EMBL/GenBank/DDBJ whole genome shotgun (WGS) entry which is preliminary data.</text>
</comment>
<name>A0A1Q9E5T7_SYMMI</name>
<proteinExistence type="predicted"/>
<keyword evidence="3" id="KW-1185">Reference proteome</keyword>
<dbReference type="Proteomes" id="UP000186817">
    <property type="component" value="Unassembled WGS sequence"/>
</dbReference>
<evidence type="ECO:0000313" key="2">
    <source>
        <dbReference type="EMBL" id="OLQ02785.1"/>
    </source>
</evidence>
<feature type="region of interest" description="Disordered" evidence="1">
    <location>
        <begin position="1"/>
        <end position="47"/>
    </location>
</feature>